<dbReference type="InterPro" id="IPR029045">
    <property type="entry name" value="ClpP/crotonase-like_dom_sf"/>
</dbReference>
<dbReference type="Gene3D" id="3.30.750.44">
    <property type="match status" value="1"/>
</dbReference>
<evidence type="ECO:0000256" key="1">
    <source>
        <dbReference type="ARBA" id="ARBA00009179"/>
    </source>
</evidence>
<dbReference type="PATRIC" id="fig|651182.5.peg.3450"/>
<dbReference type="EC" id="3.4.21.102" evidence="7"/>
<dbReference type="Gene3D" id="3.90.226.10">
    <property type="entry name" value="2-enoyl-CoA Hydratase, Chain A, domain 1"/>
    <property type="match status" value="1"/>
</dbReference>
<dbReference type="PANTHER" id="PTHR32060">
    <property type="entry name" value="TAIL-SPECIFIC PROTEASE"/>
    <property type="match status" value="1"/>
</dbReference>
<comment type="similarity">
    <text evidence="1 5">Belongs to the peptidase S41A family.</text>
</comment>
<dbReference type="Pfam" id="PF00595">
    <property type="entry name" value="PDZ"/>
    <property type="match status" value="1"/>
</dbReference>
<dbReference type="AlphaFoldDB" id="K0NAJ9"/>
<dbReference type="InterPro" id="IPR040573">
    <property type="entry name" value="TSP_N"/>
</dbReference>
<dbReference type="GO" id="GO:0007165">
    <property type="term" value="P:signal transduction"/>
    <property type="evidence" value="ECO:0007669"/>
    <property type="project" value="TreeGrafter"/>
</dbReference>
<evidence type="ECO:0000313" key="7">
    <source>
        <dbReference type="EMBL" id="CCK81069.1"/>
    </source>
</evidence>
<dbReference type="KEGG" id="dto:TOL2_C29090"/>
<keyword evidence="8" id="KW-1185">Reference proteome</keyword>
<sequence>MTIKPIKNNYLITLFLLKYFLSVLILLSYSSPVWADIEKPIKPNFEHASQCIKIVRTLERYHYLEKKLDDNMSSIIFDRYLKRLDPGKLLFTREDIQSLKKYQSQLDDDLKRGSLTIAFKIFNLYMERSRQRLEYISSMIPTWEKNFDFSKNDSMIIDNDVRKWEPDSKALYSLWRNDLKNHIITMILDDQENASITETLDKTYSSRLKRLLQTNSNDIFQIFMNSVTMAFDPHTQFFPPRASEDFDIHMSLSLEGIGAVLQNEYEYTKVVRLIPKGPADKSNLLMPGDKIIGVGQGETGEIKDTIGQRIDDVVKLIRGPRNTVVRLKIIPAKKSNSTRTIKIKRDQVKLEEQSAKKNIITLDHNNHPLKIGVIEIPNFYIDFNAFYRGDKDYKSTTKDVKKLLVELKNENIDGLIIDLRDNGGGSLKEANELTGLFLKSGPTVQIRTKYRITRLYDDDPTIEYSGPLIVLINRMSASASEIFAGAIKDYHRGVIVGTRSFGKGTVQELQPLGKGKLKLTSAKFYRVSGKSTQNLGIVPDLSYPQLYKIEDTGESSLEGALPWDTTIKTSYKAYRSLQLMNEKLDTGYQKRSLKDPGVTYLKKRIEIASKINSQTSISLNLDARKSEKKLFEQSELDVENNYLISIGKAPIEKFDPETTKINDFKEIMMNQTHLVMADFIELSHDFDFSW</sequence>
<gene>
    <name evidence="7" type="primary">prc</name>
    <name evidence="7" type="ordered locus">TOL2_C29090</name>
</gene>
<keyword evidence="2 5" id="KW-0645">Protease</keyword>
<dbReference type="OrthoDB" id="9812068at2"/>
<dbReference type="SUPFAM" id="SSF52096">
    <property type="entry name" value="ClpP/crotonase"/>
    <property type="match status" value="1"/>
</dbReference>
<dbReference type="Gene3D" id="2.30.42.10">
    <property type="match status" value="1"/>
</dbReference>
<keyword evidence="4 5" id="KW-0720">Serine protease</keyword>
<dbReference type="MEROPS" id="S41.001"/>
<dbReference type="CDD" id="cd06782">
    <property type="entry name" value="cpPDZ_CPP-like"/>
    <property type="match status" value="1"/>
</dbReference>
<organism evidence="7 8">
    <name type="scientific">Desulfobacula toluolica (strain DSM 7467 / Tol2)</name>
    <dbReference type="NCBI Taxonomy" id="651182"/>
    <lineage>
        <taxon>Bacteria</taxon>
        <taxon>Pseudomonadati</taxon>
        <taxon>Thermodesulfobacteriota</taxon>
        <taxon>Desulfobacteria</taxon>
        <taxon>Desulfobacterales</taxon>
        <taxon>Desulfobacteraceae</taxon>
        <taxon>Desulfobacula</taxon>
    </lineage>
</organism>
<evidence type="ECO:0000256" key="3">
    <source>
        <dbReference type="ARBA" id="ARBA00022801"/>
    </source>
</evidence>
<evidence type="ECO:0000256" key="4">
    <source>
        <dbReference type="ARBA" id="ARBA00022825"/>
    </source>
</evidence>
<accession>K0NAJ9</accession>
<dbReference type="SUPFAM" id="SSF50156">
    <property type="entry name" value="PDZ domain-like"/>
    <property type="match status" value="1"/>
</dbReference>
<dbReference type="Pfam" id="PF11818">
    <property type="entry name" value="DUF3340"/>
    <property type="match status" value="1"/>
</dbReference>
<dbReference type="Pfam" id="PF17804">
    <property type="entry name" value="TSP_NTD"/>
    <property type="match status" value="1"/>
</dbReference>
<dbReference type="NCBIfam" id="TIGR00225">
    <property type="entry name" value="prc"/>
    <property type="match status" value="1"/>
</dbReference>
<dbReference type="SMART" id="SM00228">
    <property type="entry name" value="PDZ"/>
    <property type="match status" value="1"/>
</dbReference>
<dbReference type="GO" id="GO:0030288">
    <property type="term" value="C:outer membrane-bounded periplasmic space"/>
    <property type="evidence" value="ECO:0007669"/>
    <property type="project" value="TreeGrafter"/>
</dbReference>
<proteinExistence type="inferred from homology"/>
<dbReference type="RefSeq" id="WP_014958278.1">
    <property type="nucleotide sequence ID" value="NC_018645.1"/>
</dbReference>
<dbReference type="STRING" id="651182.TOL2_C29090"/>
<dbReference type="PROSITE" id="PS50106">
    <property type="entry name" value="PDZ"/>
    <property type="match status" value="1"/>
</dbReference>
<name>K0NAJ9_DESTT</name>
<evidence type="ECO:0000259" key="6">
    <source>
        <dbReference type="PROSITE" id="PS50106"/>
    </source>
</evidence>
<feature type="domain" description="PDZ" evidence="6">
    <location>
        <begin position="247"/>
        <end position="324"/>
    </location>
</feature>
<evidence type="ECO:0000256" key="5">
    <source>
        <dbReference type="RuleBase" id="RU004404"/>
    </source>
</evidence>
<reference evidence="7 8" key="1">
    <citation type="journal article" date="2013" name="Environ. Microbiol.">
        <title>Complete genome, catabolic sub-proteomes and key-metabolites of Desulfobacula toluolica Tol2, a marine, aromatic compound-degrading, sulfate-reducing bacterium.</title>
        <authorList>
            <person name="Wohlbrand L."/>
            <person name="Jacob J.H."/>
            <person name="Kube M."/>
            <person name="Mussmann M."/>
            <person name="Jarling R."/>
            <person name="Beck A."/>
            <person name="Amann R."/>
            <person name="Wilkes H."/>
            <person name="Reinhardt R."/>
            <person name="Rabus R."/>
        </authorList>
    </citation>
    <scope>NUCLEOTIDE SEQUENCE [LARGE SCALE GENOMIC DNA]</scope>
    <source>
        <strain evidence="8">DSM 7467 / Tol2</strain>
    </source>
</reference>
<evidence type="ECO:0000256" key="2">
    <source>
        <dbReference type="ARBA" id="ARBA00022670"/>
    </source>
</evidence>
<dbReference type="GO" id="GO:0006508">
    <property type="term" value="P:proteolysis"/>
    <property type="evidence" value="ECO:0007669"/>
    <property type="project" value="UniProtKB-KW"/>
</dbReference>
<dbReference type="InterPro" id="IPR036034">
    <property type="entry name" value="PDZ_sf"/>
</dbReference>
<keyword evidence="3 5" id="KW-0378">Hydrolase</keyword>
<protein>
    <submittedName>
        <fullName evidence="7">Prc: tail-specific protease</fullName>
        <ecNumber evidence="7">3.4.21.102</ecNumber>
    </submittedName>
</protein>
<dbReference type="EMBL" id="FO203503">
    <property type="protein sequence ID" value="CCK81069.1"/>
    <property type="molecule type" value="Genomic_DNA"/>
</dbReference>
<dbReference type="Proteomes" id="UP000007347">
    <property type="component" value="Chromosome"/>
</dbReference>
<dbReference type="CDD" id="cd07560">
    <property type="entry name" value="Peptidase_S41_CPP"/>
    <property type="match status" value="1"/>
</dbReference>
<dbReference type="Pfam" id="PF03572">
    <property type="entry name" value="Peptidase_S41"/>
    <property type="match status" value="1"/>
</dbReference>
<dbReference type="InterPro" id="IPR001478">
    <property type="entry name" value="PDZ"/>
</dbReference>
<dbReference type="PANTHER" id="PTHR32060:SF22">
    <property type="entry name" value="CARBOXYL-TERMINAL-PROCESSING PEPTIDASE 3, CHLOROPLASTIC"/>
    <property type="match status" value="1"/>
</dbReference>
<dbReference type="FunFam" id="3.90.226.10:FF:000090">
    <property type="entry name" value="Tail-specific protease"/>
    <property type="match status" value="1"/>
</dbReference>
<dbReference type="SMART" id="SM00245">
    <property type="entry name" value="TSPc"/>
    <property type="match status" value="1"/>
</dbReference>
<dbReference type="InterPro" id="IPR004447">
    <property type="entry name" value="Peptidase_S41A"/>
</dbReference>
<dbReference type="HOGENOM" id="CLU_016199_1_0_7"/>
<dbReference type="GO" id="GO:0004252">
    <property type="term" value="F:serine-type endopeptidase activity"/>
    <property type="evidence" value="ECO:0007669"/>
    <property type="project" value="UniProtKB-EC"/>
</dbReference>
<dbReference type="InterPro" id="IPR020992">
    <property type="entry name" value="Tail_Prtase_C"/>
</dbReference>
<dbReference type="InterPro" id="IPR005151">
    <property type="entry name" value="Tail-specific_protease"/>
</dbReference>
<evidence type="ECO:0000313" key="8">
    <source>
        <dbReference type="Proteomes" id="UP000007347"/>
    </source>
</evidence>